<dbReference type="PROSITE" id="PS51385">
    <property type="entry name" value="YJEF_N"/>
    <property type="match status" value="1"/>
</dbReference>
<dbReference type="GO" id="GO:0005524">
    <property type="term" value="F:ATP binding"/>
    <property type="evidence" value="ECO:0007669"/>
    <property type="project" value="UniProtKB-UniRule"/>
</dbReference>
<dbReference type="InterPro" id="IPR036652">
    <property type="entry name" value="YjeF_N_dom_sf"/>
</dbReference>
<feature type="domain" description="YjeF C-terminal" evidence="20">
    <location>
        <begin position="219"/>
        <end position="494"/>
    </location>
</feature>
<keyword evidence="13" id="KW-0511">Multifunctional enzyme</keyword>
<feature type="binding site" evidence="17">
    <location>
        <position position="254"/>
    </location>
    <ligand>
        <name>(6S)-NADPHX</name>
        <dbReference type="ChEBI" id="CHEBI:64076"/>
    </ligand>
</feature>
<keyword evidence="11 18" id="KW-0413">Isomerase</keyword>
<evidence type="ECO:0000256" key="17">
    <source>
        <dbReference type="HAMAP-Rule" id="MF_01965"/>
    </source>
</evidence>
<protein>
    <recommendedName>
        <fullName evidence="19">Bifunctional NAD(P)H-hydrate repair enzyme</fullName>
    </recommendedName>
    <alternativeName>
        <fullName evidence="19">Nicotinamide nucleotide repair protein</fullName>
    </alternativeName>
    <domain>
        <recommendedName>
            <fullName evidence="19">ADP-dependent (S)-NAD(P)H-hydrate dehydratase</fullName>
            <ecNumber evidence="19">4.2.1.136</ecNumber>
        </recommendedName>
        <alternativeName>
            <fullName evidence="19">ADP-dependent NAD(P)HX dehydratase</fullName>
        </alternativeName>
    </domain>
    <domain>
        <recommendedName>
            <fullName evidence="19">NAD(P)H-hydrate epimerase</fullName>
            <ecNumber evidence="19">5.1.99.6</ecNumber>
        </recommendedName>
    </domain>
</protein>
<dbReference type="NCBIfam" id="TIGR00196">
    <property type="entry name" value="yjeF_cterm"/>
    <property type="match status" value="1"/>
</dbReference>
<organism evidence="22 23">
    <name type="scientific">Phyllobacterium brassicacearum</name>
    <dbReference type="NCBI Taxonomy" id="314235"/>
    <lineage>
        <taxon>Bacteria</taxon>
        <taxon>Pseudomonadati</taxon>
        <taxon>Pseudomonadota</taxon>
        <taxon>Alphaproteobacteria</taxon>
        <taxon>Hyphomicrobiales</taxon>
        <taxon>Phyllobacteriaceae</taxon>
        <taxon>Phyllobacterium</taxon>
    </lineage>
</organism>
<gene>
    <name evidence="17" type="primary">nnrD</name>
    <name evidence="18" type="synonym">nnrE</name>
    <name evidence="22" type="ORF">CU102_12215</name>
</gene>
<keyword evidence="23" id="KW-1185">Reference proteome</keyword>
<reference evidence="23" key="1">
    <citation type="submission" date="2017-11" db="EMBL/GenBank/DDBJ databases">
        <authorList>
            <person name="Kuznetsova I."/>
            <person name="Sazanova A."/>
            <person name="Chirak E."/>
            <person name="Safronova V."/>
            <person name="Willems A."/>
        </authorList>
    </citation>
    <scope>NUCLEOTIDE SEQUENCE [LARGE SCALE GENOMIC DNA]</scope>
    <source>
        <strain evidence="23">STM 196</strain>
    </source>
</reference>
<name>A0A2P7BPZ4_9HYPH</name>
<evidence type="ECO:0000259" key="21">
    <source>
        <dbReference type="PROSITE" id="PS51385"/>
    </source>
</evidence>
<evidence type="ECO:0000256" key="2">
    <source>
        <dbReference type="ARBA" id="ARBA00000909"/>
    </source>
</evidence>
<evidence type="ECO:0000256" key="5">
    <source>
        <dbReference type="ARBA" id="ARBA00022723"/>
    </source>
</evidence>
<dbReference type="EC" id="5.1.99.6" evidence="19"/>
<dbReference type="InterPro" id="IPR000631">
    <property type="entry name" value="CARKD"/>
</dbReference>
<evidence type="ECO:0000256" key="13">
    <source>
        <dbReference type="ARBA" id="ARBA00023268"/>
    </source>
</evidence>
<dbReference type="InterPro" id="IPR029056">
    <property type="entry name" value="Ribokinase-like"/>
</dbReference>
<feature type="domain" description="YjeF N-terminal" evidence="21">
    <location>
        <begin position="11"/>
        <end position="209"/>
    </location>
</feature>
<dbReference type="InterPro" id="IPR004443">
    <property type="entry name" value="YjeF_N_dom"/>
</dbReference>
<evidence type="ECO:0000256" key="15">
    <source>
        <dbReference type="ARBA" id="ARBA00048238"/>
    </source>
</evidence>
<feature type="binding site" evidence="18">
    <location>
        <position position="60"/>
    </location>
    <ligand>
        <name>K(+)</name>
        <dbReference type="ChEBI" id="CHEBI:29103"/>
    </ligand>
</feature>
<evidence type="ECO:0000256" key="4">
    <source>
        <dbReference type="ARBA" id="ARBA00009524"/>
    </source>
</evidence>
<dbReference type="EC" id="4.2.1.136" evidence="19"/>
<evidence type="ECO:0000259" key="20">
    <source>
        <dbReference type="PROSITE" id="PS51383"/>
    </source>
</evidence>
<evidence type="ECO:0000256" key="9">
    <source>
        <dbReference type="ARBA" id="ARBA00022958"/>
    </source>
</evidence>
<comment type="function">
    <text evidence="18">Catalyzes the epimerization of the S- and R-forms of NAD(P)HX, a damaged form of NAD(P)H that is a result of enzymatic or heat-dependent hydration. This is a prerequisite for the S-specific NAD(P)H-hydrate dehydratase to allow the repair of both epimers of NAD(P)HX.</text>
</comment>
<evidence type="ECO:0000256" key="11">
    <source>
        <dbReference type="ARBA" id="ARBA00023235"/>
    </source>
</evidence>
<comment type="cofactor">
    <cofactor evidence="17">
        <name>Mg(2+)</name>
        <dbReference type="ChEBI" id="CHEBI:18420"/>
    </cofactor>
</comment>
<evidence type="ECO:0000256" key="14">
    <source>
        <dbReference type="ARBA" id="ARBA00025153"/>
    </source>
</evidence>
<comment type="function">
    <text evidence="17">Catalyzes the dehydration of the S-form of NAD(P)HX at the expense of ADP, which is converted to AMP. Together with NAD(P)HX epimerase, which catalyzes the epimerization of the S- and R-forms, the enzyme allows the repair of both epimers of NAD(P)HX, a damaged form of NAD(P)H that is a result of enzymatic or heat-dependent hydration.</text>
</comment>
<accession>A0A2P7BPZ4</accession>
<dbReference type="PANTHER" id="PTHR12592:SF0">
    <property type="entry name" value="ATP-DEPENDENT (S)-NAD(P)H-HYDRATE DEHYDRATASE"/>
    <property type="match status" value="1"/>
</dbReference>
<keyword evidence="7 17" id="KW-0067">ATP-binding</keyword>
<dbReference type="SUPFAM" id="SSF53613">
    <property type="entry name" value="Ribokinase-like"/>
    <property type="match status" value="1"/>
</dbReference>
<dbReference type="NCBIfam" id="TIGR00197">
    <property type="entry name" value="yjeF_nterm"/>
    <property type="match status" value="1"/>
</dbReference>
<evidence type="ECO:0000256" key="1">
    <source>
        <dbReference type="ARBA" id="ARBA00000013"/>
    </source>
</evidence>
<evidence type="ECO:0000313" key="23">
    <source>
        <dbReference type="Proteomes" id="UP000241444"/>
    </source>
</evidence>
<dbReference type="SUPFAM" id="SSF64153">
    <property type="entry name" value="YjeF N-terminal domain-like"/>
    <property type="match status" value="1"/>
</dbReference>
<dbReference type="GO" id="GO:0052855">
    <property type="term" value="F:ADP-dependent NAD(P)H-hydrate dehydratase activity"/>
    <property type="evidence" value="ECO:0007669"/>
    <property type="project" value="UniProtKB-UniRule"/>
</dbReference>
<comment type="similarity">
    <text evidence="3 19">In the N-terminal section; belongs to the NnrE/AIBP family.</text>
</comment>
<dbReference type="GO" id="GO:0110051">
    <property type="term" value="P:metabolite repair"/>
    <property type="evidence" value="ECO:0007669"/>
    <property type="project" value="TreeGrafter"/>
</dbReference>
<keyword evidence="6 17" id="KW-0547">Nucleotide-binding</keyword>
<evidence type="ECO:0000256" key="12">
    <source>
        <dbReference type="ARBA" id="ARBA00023239"/>
    </source>
</evidence>
<feature type="binding site" evidence="17">
    <location>
        <position position="440"/>
    </location>
    <ligand>
        <name>(6S)-NADPHX</name>
        <dbReference type="ChEBI" id="CHEBI:64076"/>
    </ligand>
</feature>
<dbReference type="InterPro" id="IPR030677">
    <property type="entry name" value="Nnr"/>
</dbReference>
<proteinExistence type="inferred from homology"/>
<comment type="catalytic activity">
    <reaction evidence="15 17 19">
        <text>(6S)-NADHX + ADP = AMP + phosphate + NADH + H(+)</text>
        <dbReference type="Rhea" id="RHEA:32223"/>
        <dbReference type="ChEBI" id="CHEBI:15378"/>
        <dbReference type="ChEBI" id="CHEBI:43474"/>
        <dbReference type="ChEBI" id="CHEBI:57945"/>
        <dbReference type="ChEBI" id="CHEBI:64074"/>
        <dbReference type="ChEBI" id="CHEBI:456215"/>
        <dbReference type="ChEBI" id="CHEBI:456216"/>
        <dbReference type="EC" id="4.2.1.136"/>
    </reaction>
</comment>
<comment type="caution">
    <text evidence="18">Lacks conserved residue(s) required for the propagation of feature annotation.</text>
</comment>
<comment type="function">
    <text evidence="14 19">Bifunctional enzyme that catalyzes the epimerization of the S- and R-forms of NAD(P)HX and the dehydration of the S-form of NAD(P)HX at the expense of ADP, which is converted to AMP. This allows the repair of both epimers of NAD(P)HX, a damaged form of NAD(P)H that is a result of enzymatic or heat-dependent hydration.</text>
</comment>
<feature type="binding site" evidence="17">
    <location>
        <begin position="410"/>
        <end position="414"/>
    </location>
    <ligand>
        <name>AMP</name>
        <dbReference type="ChEBI" id="CHEBI:456215"/>
    </ligand>
</feature>
<feature type="binding site" evidence="17">
    <location>
        <position position="317"/>
    </location>
    <ligand>
        <name>(6S)-NADPHX</name>
        <dbReference type="ChEBI" id="CHEBI:64076"/>
    </ligand>
</feature>
<keyword evidence="12 17" id="KW-0456">Lyase</keyword>
<dbReference type="EMBL" id="PGGO01000008">
    <property type="protein sequence ID" value="PSH68529.1"/>
    <property type="molecule type" value="Genomic_DNA"/>
</dbReference>
<evidence type="ECO:0000256" key="10">
    <source>
        <dbReference type="ARBA" id="ARBA00023027"/>
    </source>
</evidence>
<comment type="catalytic activity">
    <reaction evidence="16 17 19">
        <text>(6S)-NADPHX + ADP = AMP + phosphate + NADPH + H(+)</text>
        <dbReference type="Rhea" id="RHEA:32235"/>
        <dbReference type="ChEBI" id="CHEBI:15378"/>
        <dbReference type="ChEBI" id="CHEBI:43474"/>
        <dbReference type="ChEBI" id="CHEBI:57783"/>
        <dbReference type="ChEBI" id="CHEBI:64076"/>
        <dbReference type="ChEBI" id="CHEBI:456215"/>
        <dbReference type="ChEBI" id="CHEBI:456216"/>
        <dbReference type="EC" id="4.2.1.136"/>
    </reaction>
</comment>
<comment type="catalytic activity">
    <reaction evidence="2 18 19">
        <text>(6R)-NADPHX = (6S)-NADPHX</text>
        <dbReference type="Rhea" id="RHEA:32227"/>
        <dbReference type="ChEBI" id="CHEBI:64076"/>
        <dbReference type="ChEBI" id="CHEBI:64077"/>
        <dbReference type="EC" id="5.1.99.6"/>
    </reaction>
</comment>
<keyword evidence="5 18" id="KW-0479">Metal-binding</keyword>
<dbReference type="GO" id="GO:0052856">
    <property type="term" value="F:NAD(P)HX epimerase activity"/>
    <property type="evidence" value="ECO:0007669"/>
    <property type="project" value="UniProtKB-UniRule"/>
</dbReference>
<keyword evidence="10 17" id="KW-0520">NAD</keyword>
<dbReference type="PIRSF" id="PIRSF017184">
    <property type="entry name" value="Nnr"/>
    <property type="match status" value="1"/>
</dbReference>
<dbReference type="Gene3D" id="3.40.50.10260">
    <property type="entry name" value="YjeF N-terminal domain"/>
    <property type="match status" value="1"/>
</dbReference>
<dbReference type="Pfam" id="PF01256">
    <property type="entry name" value="Carb_kinase"/>
    <property type="match status" value="1"/>
</dbReference>
<dbReference type="Pfam" id="PF03853">
    <property type="entry name" value="YjeF_N"/>
    <property type="match status" value="1"/>
</dbReference>
<dbReference type="GO" id="GO:0046872">
    <property type="term" value="F:metal ion binding"/>
    <property type="evidence" value="ECO:0007669"/>
    <property type="project" value="UniProtKB-UniRule"/>
</dbReference>
<dbReference type="Proteomes" id="UP000241444">
    <property type="component" value="Unassembled WGS sequence"/>
</dbReference>
<evidence type="ECO:0000256" key="8">
    <source>
        <dbReference type="ARBA" id="ARBA00022857"/>
    </source>
</evidence>
<comment type="cofactor">
    <cofactor evidence="18 19">
        <name>K(+)</name>
        <dbReference type="ChEBI" id="CHEBI:29103"/>
    </cofactor>
    <text evidence="18 19">Binds 1 potassium ion per subunit.</text>
</comment>
<feature type="binding site" evidence="18">
    <location>
        <position position="152"/>
    </location>
    <ligand>
        <name>(6S)-NADPHX</name>
        <dbReference type="ChEBI" id="CHEBI:64076"/>
    </ligand>
</feature>
<dbReference type="CDD" id="cd01171">
    <property type="entry name" value="YXKO-related"/>
    <property type="match status" value="1"/>
</dbReference>
<feature type="binding site" evidence="18">
    <location>
        <position position="119"/>
    </location>
    <ligand>
        <name>K(+)</name>
        <dbReference type="ChEBI" id="CHEBI:29103"/>
    </ligand>
</feature>
<keyword evidence="9 18" id="KW-0630">Potassium</keyword>
<keyword evidence="8 17" id="KW-0521">NADP</keyword>
<comment type="similarity">
    <text evidence="17">Belongs to the NnrD/CARKD family.</text>
</comment>
<evidence type="ECO:0000256" key="6">
    <source>
        <dbReference type="ARBA" id="ARBA00022741"/>
    </source>
</evidence>
<evidence type="ECO:0000256" key="3">
    <source>
        <dbReference type="ARBA" id="ARBA00006001"/>
    </source>
</evidence>
<feature type="binding site" evidence="18">
    <location>
        <position position="155"/>
    </location>
    <ligand>
        <name>K(+)</name>
        <dbReference type="ChEBI" id="CHEBI:29103"/>
    </ligand>
</feature>
<evidence type="ECO:0000256" key="19">
    <source>
        <dbReference type="PIRNR" id="PIRNR017184"/>
    </source>
</evidence>
<evidence type="ECO:0000256" key="7">
    <source>
        <dbReference type="ARBA" id="ARBA00022840"/>
    </source>
</evidence>
<evidence type="ECO:0000256" key="18">
    <source>
        <dbReference type="HAMAP-Rule" id="MF_01966"/>
    </source>
</evidence>
<feature type="binding site" evidence="18">
    <location>
        <begin position="59"/>
        <end position="63"/>
    </location>
    <ligand>
        <name>(6S)-NADPHX</name>
        <dbReference type="ChEBI" id="CHEBI:64076"/>
    </ligand>
</feature>
<dbReference type="HAMAP" id="MF_01966">
    <property type="entry name" value="NADHX_epimerase"/>
    <property type="match status" value="1"/>
</dbReference>
<dbReference type="OrthoDB" id="9806925at2"/>
<comment type="subunit">
    <text evidence="17">Homotetramer.</text>
</comment>
<dbReference type="Gene3D" id="3.40.1190.20">
    <property type="match status" value="1"/>
</dbReference>
<dbReference type="AlphaFoldDB" id="A0A2P7BPZ4"/>
<comment type="similarity">
    <text evidence="4 19">In the C-terminal section; belongs to the NnrD/CARKD family.</text>
</comment>
<comment type="catalytic activity">
    <reaction evidence="1 18 19">
        <text>(6R)-NADHX = (6S)-NADHX</text>
        <dbReference type="Rhea" id="RHEA:32215"/>
        <dbReference type="ChEBI" id="CHEBI:64074"/>
        <dbReference type="ChEBI" id="CHEBI:64075"/>
        <dbReference type="EC" id="5.1.99.6"/>
    </reaction>
</comment>
<sequence length="501" mass="51722">MTHEILTPAEMGEADRLTIATGPGDGYGLMLNAGTAIASHLLTHHGDAAESHILCGPGNNGGDGYVVARILAESGARVQVWSSGAPKSGTDAARALQVCPVRPRPIDEFEPTSGSLIIDALFGAGLDRPVTGKAAAAIARANDAPTYRLSIDIPSGLDGASGQILGTVFNADCTITFFRKKPGHLLYPGRKLCGDLIVADIGIRENVLAAIKPSCFENTPDLWRTFLPAPDAATHKYERGHVAVFSGGATSTGAARLSALGAARSGAGAVTVLSPDEALAVNAAHLTSIMLSRCDHPLDLESFIEKRRPSSFVLGPGFGIGDKTRAFGLALFRDLTARLVLDADAITSFRDHTDNLFSAARSAPQVRLVVTPHEGEFKRLFPDLVESATPSKLERARTAAARANAIIIYKGADTVIASPDGRAAINTNGTPLLATAGSGDVLAGLAAGLMAQDMPPFEAACAAVYIHGAAARHLGCGLIAEDLPAAAGKVIGGLIGALVDQ</sequence>
<evidence type="ECO:0000256" key="16">
    <source>
        <dbReference type="ARBA" id="ARBA00049209"/>
    </source>
</evidence>
<feature type="binding site" evidence="17">
    <location>
        <position position="439"/>
    </location>
    <ligand>
        <name>AMP</name>
        <dbReference type="ChEBI" id="CHEBI:456215"/>
    </ligand>
</feature>
<dbReference type="PROSITE" id="PS51383">
    <property type="entry name" value="YJEF_C_3"/>
    <property type="match status" value="1"/>
</dbReference>
<dbReference type="RefSeq" id="WP_106711386.1">
    <property type="nucleotide sequence ID" value="NZ_PGGO01000008.1"/>
</dbReference>
<comment type="caution">
    <text evidence="22">The sequence shown here is derived from an EMBL/GenBank/DDBJ whole genome shotgun (WGS) entry which is preliminary data.</text>
</comment>
<dbReference type="GO" id="GO:0046496">
    <property type="term" value="P:nicotinamide nucleotide metabolic process"/>
    <property type="evidence" value="ECO:0007669"/>
    <property type="project" value="UniProtKB-UniRule"/>
</dbReference>
<evidence type="ECO:0000313" key="22">
    <source>
        <dbReference type="EMBL" id="PSH68529.1"/>
    </source>
</evidence>
<feature type="binding site" evidence="18">
    <location>
        <begin position="123"/>
        <end position="129"/>
    </location>
    <ligand>
        <name>(6S)-NADPHX</name>
        <dbReference type="ChEBI" id="CHEBI:64076"/>
    </ligand>
</feature>
<comment type="similarity">
    <text evidence="18">Belongs to the NnrE/AIBP family.</text>
</comment>
<dbReference type="HAMAP" id="MF_01965">
    <property type="entry name" value="NADHX_dehydratase"/>
    <property type="match status" value="1"/>
</dbReference>
<feature type="binding site" evidence="17">
    <location>
        <position position="373"/>
    </location>
    <ligand>
        <name>(6S)-NADPHX</name>
        <dbReference type="ChEBI" id="CHEBI:64076"/>
    </ligand>
</feature>
<dbReference type="PANTHER" id="PTHR12592">
    <property type="entry name" value="ATP-DEPENDENT (S)-NAD(P)H-HYDRATE DEHYDRATASE FAMILY MEMBER"/>
    <property type="match status" value="1"/>
</dbReference>